<dbReference type="Pfam" id="PF04831">
    <property type="entry name" value="POPDC1-3"/>
    <property type="match status" value="1"/>
</dbReference>
<accession>A0ABN9SUB8</accession>
<name>A0ABN9SUB8_9DINO</name>
<dbReference type="InterPro" id="IPR055272">
    <property type="entry name" value="POPDC1-3_dom"/>
</dbReference>
<keyword evidence="17" id="KW-1185">Reference proteome</keyword>
<comment type="caution">
    <text evidence="16">The sequence shown here is derived from an EMBL/GenBank/DDBJ whole genome shotgun (WGS) entry which is preliminary data.</text>
</comment>
<evidence type="ECO:0000313" key="16">
    <source>
        <dbReference type="EMBL" id="CAK0836014.1"/>
    </source>
</evidence>
<dbReference type="EMBL" id="CAUYUJ010013335">
    <property type="protein sequence ID" value="CAK0836014.1"/>
    <property type="molecule type" value="Genomic_DNA"/>
</dbReference>
<organism evidence="16 17">
    <name type="scientific">Prorocentrum cordatum</name>
    <dbReference type="NCBI Taxonomy" id="2364126"/>
    <lineage>
        <taxon>Eukaryota</taxon>
        <taxon>Sar</taxon>
        <taxon>Alveolata</taxon>
        <taxon>Dinophyceae</taxon>
        <taxon>Prorocentrales</taxon>
        <taxon>Prorocentraceae</taxon>
        <taxon>Prorocentrum</taxon>
    </lineage>
</organism>
<evidence type="ECO:0000256" key="11">
    <source>
        <dbReference type="ARBA" id="ARBA00022989"/>
    </source>
</evidence>
<evidence type="ECO:0000256" key="8">
    <source>
        <dbReference type="ARBA" id="ARBA00022692"/>
    </source>
</evidence>
<gene>
    <name evidence="16" type="ORF">PCOR1329_LOCUS32642</name>
</gene>
<evidence type="ECO:0000256" key="7">
    <source>
        <dbReference type="ARBA" id="ARBA00022475"/>
    </source>
</evidence>
<keyword evidence="6" id="KW-0217">Developmental protein</keyword>
<dbReference type="SUPFAM" id="SSF47090">
    <property type="entry name" value="PGBD-like"/>
    <property type="match status" value="1"/>
</dbReference>
<evidence type="ECO:0000256" key="13">
    <source>
        <dbReference type="ARBA" id="ARBA00023180"/>
    </source>
</evidence>
<dbReference type="PANTHER" id="PTHR12101:SF17">
    <property type="entry name" value="BLOOD VESSEL EPICARDIAL SUBSTANCE"/>
    <property type="match status" value="1"/>
</dbReference>
<evidence type="ECO:0000256" key="12">
    <source>
        <dbReference type="ARBA" id="ARBA00023136"/>
    </source>
</evidence>
<keyword evidence="8" id="KW-0812">Transmembrane</keyword>
<dbReference type="Gene3D" id="2.60.120.10">
    <property type="entry name" value="Jelly Rolls"/>
    <property type="match status" value="1"/>
</dbReference>
<feature type="domain" description="POPDC1-3" evidence="15">
    <location>
        <begin position="94"/>
        <end position="192"/>
    </location>
</feature>
<sequence length="519" mass="57624">MRQARDALLSARQLCVARLTVRTRYPGAPLSAIAMPSLGARRWICGSTAERLGGSSTRQFGTLTAQEARTDVSRQAGPYIRVRLALERHGDWLITCANLFQLSGFACSDALHLQALMIVGNGSMALFFLTRMPTMGVPCGWAMLKVCVNIFMVYKILQDRQPIKLTPEEHDVYEEHFMHYGVTARQFKRFWDLGELRTLQEEDVLTSEGQPVEYVFLVLSGHVWRCLDGKHISALDSFPGARHTHEGDAGAWVGEITVLQLIDSVSQRASAYRDQDHTKDNSEKERVQRLQRTLAGLGFYDGEVDGLAGKRTSHALHKLEEKSGLELDGVHGPKTQQARAQFDQTLWDPTKARWTAVASEGSMVRFWRMDPLLKLCRSNSEMRGVLRKVFSQSAIKKTLVMHKLVPDEPERLHGDRPGAGKEALRRYEAALRGALGGRTTALPEDKLALAQFRRQQGINDAQHAWALKVAIGWTPQEYELGAPLANVGDPGTSRAAQLLQEGLAAESDSSEECTGPVAT</sequence>
<feature type="domain" description="Peptidoglycan binding-like" evidence="14">
    <location>
        <begin position="285"/>
        <end position="338"/>
    </location>
</feature>
<dbReference type="InterPro" id="IPR002477">
    <property type="entry name" value="Peptidoglycan-bd-like"/>
</dbReference>
<evidence type="ECO:0000256" key="3">
    <source>
        <dbReference type="ARBA" id="ARBA00004435"/>
    </source>
</evidence>
<reference evidence="16" key="1">
    <citation type="submission" date="2023-10" db="EMBL/GenBank/DDBJ databases">
        <authorList>
            <person name="Chen Y."/>
            <person name="Shah S."/>
            <person name="Dougan E. K."/>
            <person name="Thang M."/>
            <person name="Chan C."/>
        </authorList>
    </citation>
    <scope>NUCLEOTIDE SEQUENCE [LARGE SCALE GENOMIC DNA]</scope>
</reference>
<dbReference type="Gene3D" id="1.10.101.10">
    <property type="entry name" value="PGBD-like superfamily/PGBD"/>
    <property type="match status" value="1"/>
</dbReference>
<comment type="similarity">
    <text evidence="4">Belongs to the popeye family.</text>
</comment>
<dbReference type="InterPro" id="IPR014710">
    <property type="entry name" value="RmlC-like_jellyroll"/>
</dbReference>
<dbReference type="Proteomes" id="UP001189429">
    <property type="component" value="Unassembled WGS sequence"/>
</dbReference>
<dbReference type="InterPro" id="IPR036365">
    <property type="entry name" value="PGBD-like_sf"/>
</dbReference>
<dbReference type="SUPFAM" id="SSF51206">
    <property type="entry name" value="cAMP-binding domain-like"/>
    <property type="match status" value="1"/>
</dbReference>
<evidence type="ECO:0000256" key="1">
    <source>
        <dbReference type="ARBA" id="ARBA00004124"/>
    </source>
</evidence>
<comment type="subcellular location">
    <subcellularLocation>
        <location evidence="3">Cell junction</location>
        <location evidence="3">Tight junction</location>
    </subcellularLocation>
    <subcellularLocation>
        <location evidence="1">Lateral cell membrane</location>
    </subcellularLocation>
    <subcellularLocation>
        <location evidence="2">Membrane</location>
        <topology evidence="2">Multi-pass membrane protein</topology>
    </subcellularLocation>
</comment>
<keyword evidence="9" id="KW-0130">Cell adhesion</keyword>
<keyword evidence="13" id="KW-0325">Glycoprotein</keyword>
<keyword evidence="10" id="KW-0965">Cell junction</keyword>
<evidence type="ECO:0000259" key="14">
    <source>
        <dbReference type="Pfam" id="PF01471"/>
    </source>
</evidence>
<dbReference type="InterPro" id="IPR006916">
    <property type="entry name" value="POPDC1-3"/>
</dbReference>
<evidence type="ECO:0000256" key="4">
    <source>
        <dbReference type="ARBA" id="ARBA00007146"/>
    </source>
</evidence>
<keyword evidence="11" id="KW-1133">Transmembrane helix</keyword>
<proteinExistence type="inferred from homology"/>
<evidence type="ECO:0000256" key="6">
    <source>
        <dbReference type="ARBA" id="ARBA00022473"/>
    </source>
</evidence>
<evidence type="ECO:0000256" key="2">
    <source>
        <dbReference type="ARBA" id="ARBA00004141"/>
    </source>
</evidence>
<evidence type="ECO:0000256" key="9">
    <source>
        <dbReference type="ARBA" id="ARBA00022889"/>
    </source>
</evidence>
<evidence type="ECO:0000313" key="17">
    <source>
        <dbReference type="Proteomes" id="UP001189429"/>
    </source>
</evidence>
<evidence type="ECO:0000256" key="10">
    <source>
        <dbReference type="ARBA" id="ARBA00022949"/>
    </source>
</evidence>
<keyword evidence="5" id="KW-0796">Tight junction</keyword>
<keyword evidence="7" id="KW-1003">Cell membrane</keyword>
<evidence type="ECO:0008006" key="18">
    <source>
        <dbReference type="Google" id="ProtNLM"/>
    </source>
</evidence>
<dbReference type="InterPro" id="IPR018490">
    <property type="entry name" value="cNMP-bd_dom_sf"/>
</dbReference>
<evidence type="ECO:0000256" key="5">
    <source>
        <dbReference type="ARBA" id="ARBA00022427"/>
    </source>
</evidence>
<dbReference type="InterPro" id="IPR036366">
    <property type="entry name" value="PGBDSf"/>
</dbReference>
<evidence type="ECO:0000259" key="15">
    <source>
        <dbReference type="Pfam" id="PF04831"/>
    </source>
</evidence>
<dbReference type="PANTHER" id="PTHR12101">
    <property type="entry name" value="POPEYE DOMAIN CONTAINING PROTEIN"/>
    <property type="match status" value="1"/>
</dbReference>
<keyword evidence="12" id="KW-0472">Membrane</keyword>
<protein>
    <recommendedName>
        <fullName evidence="18">Cyclic nucleotide-binding domain-containing protein</fullName>
    </recommendedName>
</protein>
<dbReference type="Pfam" id="PF01471">
    <property type="entry name" value="PG_binding_1"/>
    <property type="match status" value="1"/>
</dbReference>